<name>A0A9N9PRY1_9HELO</name>
<protein>
    <submittedName>
        <fullName evidence="2">Uncharacterized protein</fullName>
    </submittedName>
</protein>
<keyword evidence="3" id="KW-1185">Reference proteome</keyword>
<dbReference type="EMBL" id="CAJVRL010000044">
    <property type="protein sequence ID" value="CAG8951952.1"/>
    <property type="molecule type" value="Genomic_DNA"/>
</dbReference>
<feature type="region of interest" description="Disordered" evidence="1">
    <location>
        <begin position="85"/>
        <end position="124"/>
    </location>
</feature>
<dbReference type="Proteomes" id="UP000696280">
    <property type="component" value="Unassembled WGS sequence"/>
</dbReference>
<sequence length="124" mass="13657">MRSRLAIVSSSHDVDASLYKCQQELLVHSTWAASAASQVGAGDVVYHRGRYNPSHDKESVKITYRCPGAPEADVDGQILECHHLQHEPHPAPSHVSGHPFNFQPRSVIPTSKNDKFKANKASSF</sequence>
<evidence type="ECO:0000256" key="1">
    <source>
        <dbReference type="SAM" id="MobiDB-lite"/>
    </source>
</evidence>
<comment type="caution">
    <text evidence="2">The sequence shown here is derived from an EMBL/GenBank/DDBJ whole genome shotgun (WGS) entry which is preliminary data.</text>
</comment>
<reference evidence="2" key="1">
    <citation type="submission" date="2021-07" db="EMBL/GenBank/DDBJ databases">
        <authorList>
            <person name="Durling M."/>
        </authorList>
    </citation>
    <scope>NUCLEOTIDE SEQUENCE</scope>
</reference>
<evidence type="ECO:0000313" key="2">
    <source>
        <dbReference type="EMBL" id="CAG8951952.1"/>
    </source>
</evidence>
<evidence type="ECO:0000313" key="3">
    <source>
        <dbReference type="Proteomes" id="UP000696280"/>
    </source>
</evidence>
<proteinExistence type="predicted"/>
<accession>A0A9N9PRY1</accession>
<dbReference type="AlphaFoldDB" id="A0A9N9PRY1"/>
<organism evidence="2 3">
    <name type="scientific">Hymenoscyphus fraxineus</name>
    <dbReference type="NCBI Taxonomy" id="746836"/>
    <lineage>
        <taxon>Eukaryota</taxon>
        <taxon>Fungi</taxon>
        <taxon>Dikarya</taxon>
        <taxon>Ascomycota</taxon>
        <taxon>Pezizomycotina</taxon>
        <taxon>Leotiomycetes</taxon>
        <taxon>Helotiales</taxon>
        <taxon>Helotiaceae</taxon>
        <taxon>Hymenoscyphus</taxon>
    </lineage>
</organism>
<gene>
    <name evidence="2" type="ORF">HYFRA_00005759</name>
</gene>